<dbReference type="AlphaFoldDB" id="A0A2N4UMK2"/>
<evidence type="ECO:0000313" key="1">
    <source>
        <dbReference type="EMBL" id="PLC56248.1"/>
    </source>
</evidence>
<sequence>MKGFLFVDGNCPNASFWITKQGSISMKYHKDLIGCVVLDPKNRSDLLIKMILESNPKDIIWTTEYLNNLG</sequence>
<gene>
    <name evidence="1" type="ORF">CIK00_19265</name>
</gene>
<comment type="caution">
    <text evidence="1">The sequence shown here is derived from an EMBL/GenBank/DDBJ whole genome shotgun (WGS) entry which is preliminary data.</text>
</comment>
<dbReference type="EMBL" id="NPIB01000034">
    <property type="protein sequence ID" value="PLC56248.1"/>
    <property type="molecule type" value="Genomic_DNA"/>
</dbReference>
<reference evidence="1 2" key="1">
    <citation type="journal article" date="2018" name="Syst. Appl. Microbiol.">
        <title>Photobacterium carnosum sp. nov., isolated from spoiled modified atmosphere packaged poultry meat.</title>
        <authorList>
            <person name="Hilgarth M."/>
            <person name="Fuertes S."/>
            <person name="Ehrmann M."/>
            <person name="Vogel R.F."/>
        </authorList>
    </citation>
    <scope>NUCLEOTIDE SEQUENCE [LARGE SCALE GENOMIC DNA]</scope>
    <source>
        <strain evidence="1 2">TMW 2.2021</strain>
    </source>
</reference>
<keyword evidence="2" id="KW-1185">Reference proteome</keyword>
<proteinExistence type="predicted"/>
<dbReference type="Proteomes" id="UP000234420">
    <property type="component" value="Unassembled WGS sequence"/>
</dbReference>
<name>A0A2N4UMK2_9GAMM</name>
<dbReference type="OrthoDB" id="9919343at2"/>
<protein>
    <submittedName>
        <fullName evidence="1">Uncharacterized protein</fullName>
    </submittedName>
</protein>
<evidence type="ECO:0000313" key="2">
    <source>
        <dbReference type="Proteomes" id="UP000234420"/>
    </source>
</evidence>
<organism evidence="1 2">
    <name type="scientific">Photobacterium carnosum</name>
    <dbReference type="NCBI Taxonomy" id="2023717"/>
    <lineage>
        <taxon>Bacteria</taxon>
        <taxon>Pseudomonadati</taxon>
        <taxon>Pseudomonadota</taxon>
        <taxon>Gammaproteobacteria</taxon>
        <taxon>Vibrionales</taxon>
        <taxon>Vibrionaceae</taxon>
        <taxon>Photobacterium</taxon>
    </lineage>
</organism>
<dbReference type="RefSeq" id="WP_065208462.1">
    <property type="nucleotide sequence ID" value="NZ_BPPU01000006.1"/>
</dbReference>
<accession>A0A2N4UMK2</accession>